<feature type="signal peptide" evidence="3">
    <location>
        <begin position="1"/>
        <end position="34"/>
    </location>
</feature>
<evidence type="ECO:0000256" key="2">
    <source>
        <dbReference type="ARBA" id="ARBA00023136"/>
    </source>
</evidence>
<comment type="caution">
    <text evidence="5">The sequence shown here is derived from an EMBL/GenBank/DDBJ whole genome shotgun (WGS) entry which is preliminary data.</text>
</comment>
<dbReference type="AlphaFoldDB" id="A9D0M0"/>
<evidence type="ECO:0000256" key="1">
    <source>
        <dbReference type="ARBA" id="ARBA00004370"/>
    </source>
</evidence>
<keyword evidence="2" id="KW-0472">Membrane</keyword>
<dbReference type="EMBL" id="ABIC01000005">
    <property type="protein sequence ID" value="EDQ02137.1"/>
    <property type="molecule type" value="Genomic_DNA"/>
</dbReference>
<keyword evidence="3" id="KW-0732">Signal</keyword>
<feature type="chain" id="PRO_5002733660" description="Bacterial surface antigen (D15) domain-containing protein" evidence="3">
    <location>
        <begin position="35"/>
        <end position="450"/>
    </location>
</feature>
<name>A9D0M0_9GAMM</name>
<reference evidence="5 6" key="1">
    <citation type="submission" date="2007-10" db="EMBL/GenBank/DDBJ databases">
        <authorList>
            <person name="Yayanos A."/>
            <person name="Ferriera S."/>
            <person name="Johnson J."/>
            <person name="Kravitz S."/>
            <person name="Halpern A."/>
            <person name="Remington K."/>
            <person name="Beeson K."/>
            <person name="Tran B."/>
            <person name="Rogers Y.-H."/>
            <person name="Friedman R."/>
            <person name="Venter J.C."/>
        </authorList>
    </citation>
    <scope>NUCLEOTIDE SEQUENCE [LARGE SCALE GENOMIC DNA]</scope>
    <source>
        <strain evidence="5 6">KT99</strain>
    </source>
</reference>
<comment type="subcellular location">
    <subcellularLocation>
        <location evidence="1">Membrane</location>
    </subcellularLocation>
</comment>
<accession>A9D0M0</accession>
<feature type="domain" description="Bacterial surface antigen (D15)" evidence="4">
    <location>
        <begin position="232"/>
        <end position="435"/>
    </location>
</feature>
<dbReference type="Pfam" id="PF01103">
    <property type="entry name" value="Omp85"/>
    <property type="match status" value="1"/>
</dbReference>
<evidence type="ECO:0000313" key="6">
    <source>
        <dbReference type="Proteomes" id="UP000005839"/>
    </source>
</evidence>
<dbReference type="GO" id="GO:0019867">
    <property type="term" value="C:outer membrane"/>
    <property type="evidence" value="ECO:0007669"/>
    <property type="project" value="InterPro"/>
</dbReference>
<organism evidence="5 6">
    <name type="scientific">Shewanella benthica KT99</name>
    <dbReference type="NCBI Taxonomy" id="314608"/>
    <lineage>
        <taxon>Bacteria</taxon>
        <taxon>Pseudomonadati</taxon>
        <taxon>Pseudomonadota</taxon>
        <taxon>Gammaproteobacteria</taxon>
        <taxon>Alteromonadales</taxon>
        <taxon>Shewanellaceae</taxon>
        <taxon>Shewanella</taxon>
    </lineage>
</organism>
<evidence type="ECO:0000256" key="3">
    <source>
        <dbReference type="SAM" id="SignalP"/>
    </source>
</evidence>
<protein>
    <recommendedName>
        <fullName evidence="4">Bacterial surface antigen (D15) domain-containing protein</fullName>
    </recommendedName>
</protein>
<gene>
    <name evidence="5" type="ORF">KT99_20094</name>
</gene>
<keyword evidence="6" id="KW-1185">Reference proteome</keyword>
<dbReference type="STRING" id="314608.KT99_20094"/>
<dbReference type="Proteomes" id="UP000005839">
    <property type="component" value="Unassembled WGS sequence"/>
</dbReference>
<evidence type="ECO:0000313" key="5">
    <source>
        <dbReference type="EMBL" id="EDQ02137.1"/>
    </source>
</evidence>
<evidence type="ECO:0000259" key="4">
    <source>
        <dbReference type="Pfam" id="PF01103"/>
    </source>
</evidence>
<sequence length="450" mass="49897">MEPTPMKQIPFLSCSVSFSVAAFCGLLFSASILAAPAANVKTSVNRTESANRVQESLVLPYPFSSESMGLNIGVGGMLNGYYQDQMTIGGTIFGGDVSQAAGGGVWNFLLPNTERFYLSVYGMMGYYPKQRAYAGGTRDFIPANTPLPGSNDSDNTQFLEADGSSNWFDIKLEYALPIGATADKGSVKYQLKDGLLISEPSGGGDWNPLEHGATIMVLRQFNRYQSFEFEQGESDGSIHAIELGILHDNTDFSINPSRGSSQYFSIFHDAAWLDSDNQWTFLNLDMSKYFSFGESDYAHQRILALNFWSGYSPSWELEYDGLGGKRVVNNAPYNEAATLGGFYRMRGFDQNRFHDKAAIYGSAEYRYTLKYNPIEDVNWLKFLKIDWFQLVGFVEAGRVGAQYTASELLTDLKYDAGFSLRFLAAGLVVRTDIAVSDEGSNTWVMVDHPF</sequence>
<proteinExistence type="predicted"/>
<dbReference type="Gene3D" id="2.40.160.50">
    <property type="entry name" value="membrane protein fhac: a member of the omp85/tpsb transporter family"/>
    <property type="match status" value="1"/>
</dbReference>
<dbReference type="InterPro" id="IPR000184">
    <property type="entry name" value="Bac_surfAg_D15"/>
</dbReference>